<evidence type="ECO:0000313" key="3">
    <source>
        <dbReference type="Proteomes" id="UP000729357"/>
    </source>
</evidence>
<dbReference type="AlphaFoldDB" id="A0A9P8FGK5"/>
<evidence type="ECO:0000313" key="2">
    <source>
        <dbReference type="EMBL" id="KAG9972775.1"/>
    </source>
</evidence>
<evidence type="ECO:0000256" key="1">
    <source>
        <dbReference type="SAM" id="MobiDB-lite"/>
    </source>
</evidence>
<organism evidence="2 3">
    <name type="scientific">Aureobasidium melanogenum</name>
    <name type="common">Aureobasidium pullulans var. melanogenum</name>
    <dbReference type="NCBI Taxonomy" id="46634"/>
    <lineage>
        <taxon>Eukaryota</taxon>
        <taxon>Fungi</taxon>
        <taxon>Dikarya</taxon>
        <taxon>Ascomycota</taxon>
        <taxon>Pezizomycotina</taxon>
        <taxon>Dothideomycetes</taxon>
        <taxon>Dothideomycetidae</taxon>
        <taxon>Dothideales</taxon>
        <taxon>Saccotheciaceae</taxon>
        <taxon>Aureobasidium</taxon>
    </lineage>
</organism>
<feature type="region of interest" description="Disordered" evidence="1">
    <location>
        <begin position="51"/>
        <end position="105"/>
    </location>
</feature>
<keyword evidence="3" id="KW-1185">Reference proteome</keyword>
<dbReference type="Proteomes" id="UP000729357">
    <property type="component" value="Unassembled WGS sequence"/>
</dbReference>
<protein>
    <submittedName>
        <fullName evidence="2">Uncharacterized protein</fullName>
    </submittedName>
</protein>
<proteinExistence type="predicted"/>
<comment type="caution">
    <text evidence="2">The sequence shown here is derived from an EMBL/GenBank/DDBJ whole genome shotgun (WGS) entry which is preliminary data.</text>
</comment>
<accession>A0A9P8FGK5</accession>
<reference evidence="2" key="1">
    <citation type="journal article" date="2021" name="J Fungi (Basel)">
        <title>Virulence traits and population genomics of the black yeast Aureobasidium melanogenum.</title>
        <authorList>
            <person name="Cernosa A."/>
            <person name="Sun X."/>
            <person name="Gostincar C."/>
            <person name="Fang C."/>
            <person name="Gunde-Cimerman N."/>
            <person name="Song Z."/>
        </authorList>
    </citation>
    <scope>NUCLEOTIDE SEQUENCE</scope>
    <source>
        <strain evidence="2">EXF-9298</strain>
    </source>
</reference>
<name>A0A9P8FGK5_AURME</name>
<feature type="compositionally biased region" description="Polar residues" evidence="1">
    <location>
        <begin position="87"/>
        <end position="105"/>
    </location>
</feature>
<dbReference type="EMBL" id="JAHFXS010002337">
    <property type="protein sequence ID" value="KAG9972775.1"/>
    <property type="molecule type" value="Genomic_DNA"/>
</dbReference>
<reference evidence="2" key="2">
    <citation type="submission" date="2021-08" db="EMBL/GenBank/DDBJ databases">
        <authorList>
            <person name="Gostincar C."/>
            <person name="Sun X."/>
            <person name="Song Z."/>
            <person name="Gunde-Cimerman N."/>
        </authorList>
    </citation>
    <scope>NUCLEOTIDE SEQUENCE</scope>
    <source>
        <strain evidence="2">EXF-9298</strain>
    </source>
</reference>
<feature type="compositionally biased region" description="Polar residues" evidence="1">
    <location>
        <begin position="64"/>
        <end position="79"/>
    </location>
</feature>
<sequence>MHLSAISRRRPVPPFANHTPRAFEFQKVGNLHQSSAMFGPTGMAVPVMLPASSAKPANPDVSASEGSSMGNGVSYASSRADSKSQGDTRPSSSEVGPGEQSSNPLVDRMMTQTNLLVLPPSNPSYQMAYFLKTTGPVKDPPTKGAKPKRISSAMRIFRNSSRRPSDPTTAAHMRLNQAISEEKEVLEFQTQPTDDASQTSKKSLLPAAQRLPDVVVPKTSKTGKKYYEIEPANQKMKVDTPAKSPAIAESRVSVLVTDQLSTDSLQDWVLGFEASASDTTFQVHEGPEALRGWPIKRISQTLPHEETVHVLDRKAVPEVTDTFE</sequence>
<feature type="non-terminal residue" evidence="2">
    <location>
        <position position="324"/>
    </location>
</feature>
<gene>
    <name evidence="2" type="ORF">KCU98_g13047</name>
</gene>